<sequence>MFLRSLSQMSTQNGRPCKPSYINPILFSKAYDENNLMRYRIQNEVLLYKPGICWACGEHPIALHVDGNLKCYRCITAKGFETDPLFQDIMIASDKDVKEFLDLINNVIPPQSKNKENCGAAVYQAAKTTSSSMKGLDETGLLIMSCRHGWLLHLGSYKKGAGATSGESQEQNNAHTSRFVTTTKHMSASRRIDTFSASFIKENWGKIPRMVKGNNSVTVNTPFQEAINNLEGLFLEIQVLKRKVSKDAERSKQRKRLQKRIRTVKDKARKLMSKIKEQYKLDISEEQFDSVPYHEDQQLCEAWMLTCRCEEEVIISPNELKQFFATLNQLLLDLQDKLKNQTGRIIEITSKIEEGCAASSLLDEKEILSGSNFLIESEIYNLSCIESTGLDLLRNDLLKAKEGMDDEELLEHLILSEDFSGTIPNADKDLDEEDADEDEDDDYDYEDFETDESGSEDVGINPKSNAPHNEDHREEELFLGNLDDEDCGI</sequence>
<proteinExistence type="predicted"/>
<evidence type="ECO:0000313" key="3">
    <source>
        <dbReference type="EMBL" id="KZS14301.1"/>
    </source>
</evidence>
<name>A0A164XJC5_9CRUS</name>
<keyword evidence="4" id="KW-1185">Reference proteome</keyword>
<gene>
    <name evidence="3" type="ORF">APZ42_020378</name>
</gene>
<dbReference type="AlphaFoldDB" id="A0A164XJC5"/>
<reference evidence="3 4" key="1">
    <citation type="submission" date="2016-03" db="EMBL/GenBank/DDBJ databases">
        <title>EvidentialGene: Evidence-directed Construction of Genes on Genomes.</title>
        <authorList>
            <person name="Gilbert D.G."/>
            <person name="Choi J.-H."/>
            <person name="Mockaitis K."/>
            <person name="Colbourne J."/>
            <person name="Pfrender M."/>
        </authorList>
    </citation>
    <scope>NUCLEOTIDE SEQUENCE [LARGE SCALE GENOMIC DNA]</scope>
    <source>
        <strain evidence="3 4">Xinb3</strain>
        <tissue evidence="3">Complete organism</tissue>
    </source>
</reference>
<accession>A0A164XJC5</accession>
<evidence type="ECO:0000313" key="4">
    <source>
        <dbReference type="Proteomes" id="UP000076858"/>
    </source>
</evidence>
<dbReference type="OrthoDB" id="5987030at2759"/>
<feature type="compositionally biased region" description="Acidic residues" evidence="2">
    <location>
        <begin position="429"/>
        <end position="455"/>
    </location>
</feature>
<evidence type="ECO:0000256" key="1">
    <source>
        <dbReference type="SAM" id="Coils"/>
    </source>
</evidence>
<evidence type="ECO:0000256" key="2">
    <source>
        <dbReference type="SAM" id="MobiDB-lite"/>
    </source>
</evidence>
<dbReference type="PANTHER" id="PTHR33104">
    <property type="entry name" value="SI:DKEY-29D5.2"/>
    <property type="match status" value="1"/>
</dbReference>
<organism evidence="3 4">
    <name type="scientific">Daphnia magna</name>
    <dbReference type="NCBI Taxonomy" id="35525"/>
    <lineage>
        <taxon>Eukaryota</taxon>
        <taxon>Metazoa</taxon>
        <taxon>Ecdysozoa</taxon>
        <taxon>Arthropoda</taxon>
        <taxon>Crustacea</taxon>
        <taxon>Branchiopoda</taxon>
        <taxon>Diplostraca</taxon>
        <taxon>Cladocera</taxon>
        <taxon>Anomopoda</taxon>
        <taxon>Daphniidae</taxon>
        <taxon>Daphnia</taxon>
    </lineage>
</organism>
<feature type="coiled-coil region" evidence="1">
    <location>
        <begin position="223"/>
        <end position="274"/>
    </location>
</feature>
<dbReference type="PANTHER" id="PTHR33104:SF2">
    <property type="entry name" value="CXC3 LIKE CYSTEINE CLUSTER DOMAIN-CONTAINING PROTEIN"/>
    <property type="match status" value="1"/>
</dbReference>
<keyword evidence="1" id="KW-0175">Coiled coil</keyword>
<comment type="caution">
    <text evidence="3">The sequence shown here is derived from an EMBL/GenBank/DDBJ whole genome shotgun (WGS) entry which is preliminary data.</text>
</comment>
<protein>
    <submittedName>
        <fullName evidence="3">Uncharacterized protein</fullName>
    </submittedName>
</protein>
<feature type="region of interest" description="Disordered" evidence="2">
    <location>
        <begin position="423"/>
        <end position="489"/>
    </location>
</feature>
<dbReference type="Proteomes" id="UP000076858">
    <property type="component" value="Unassembled WGS sequence"/>
</dbReference>
<dbReference type="EMBL" id="LRGB01000986">
    <property type="protein sequence ID" value="KZS14301.1"/>
    <property type="molecule type" value="Genomic_DNA"/>
</dbReference>